<comment type="caution">
    <text evidence="1">The sequence shown here is derived from an EMBL/GenBank/DDBJ whole genome shotgun (WGS) entry which is preliminary data.</text>
</comment>
<proteinExistence type="predicted"/>
<reference evidence="1 2" key="1">
    <citation type="submission" date="2019-01" db="EMBL/GenBank/DDBJ databases">
        <title>Genome sequences of marine Pseudoalteromonas species.</title>
        <authorList>
            <person name="Boraston A.B."/>
            <person name="Hehemann J.-H."/>
            <person name="Vickers C.J."/>
            <person name="Salama-Alber O."/>
            <person name="Abe K."/>
            <person name="Hettle A.J."/>
        </authorList>
    </citation>
    <scope>NUCLEOTIDE SEQUENCE [LARGE SCALE GENOMIC DNA]</scope>
    <source>
        <strain evidence="1 2">PS42</strain>
    </source>
</reference>
<name>A0AB73BHL3_9GAMM</name>
<dbReference type="EMBL" id="SEUK01000048">
    <property type="protein sequence ID" value="KAA1160774.1"/>
    <property type="molecule type" value="Genomic_DNA"/>
</dbReference>
<dbReference type="Proteomes" id="UP000324162">
    <property type="component" value="Unassembled WGS sequence"/>
</dbReference>
<evidence type="ECO:0000313" key="1">
    <source>
        <dbReference type="EMBL" id="KAA1160774.1"/>
    </source>
</evidence>
<protein>
    <submittedName>
        <fullName evidence="1">Uncharacterized protein</fullName>
    </submittedName>
</protein>
<accession>A0AB73BHL3</accession>
<dbReference type="AlphaFoldDB" id="A0AB73BHL3"/>
<evidence type="ECO:0000313" key="2">
    <source>
        <dbReference type="Proteomes" id="UP000324162"/>
    </source>
</evidence>
<gene>
    <name evidence="1" type="ORF">EU508_08975</name>
</gene>
<organism evidence="1 2">
    <name type="scientific">Pseudoalteromonas fuliginea</name>
    <dbReference type="NCBI Taxonomy" id="1872678"/>
    <lineage>
        <taxon>Bacteria</taxon>
        <taxon>Pseudomonadati</taxon>
        <taxon>Pseudomonadota</taxon>
        <taxon>Gammaproteobacteria</taxon>
        <taxon>Alteromonadales</taxon>
        <taxon>Pseudoalteromonadaceae</taxon>
        <taxon>Pseudoalteromonas</taxon>
    </lineage>
</organism>
<sequence>MGVTISHSKGHKTVGFCSSVAYLYSEDHFTGKSYEHRRGWVEVKQLELAKVFCIDICALPL</sequence>